<dbReference type="InterPro" id="IPR050727">
    <property type="entry name" value="GH43_arabinanases"/>
</dbReference>
<comment type="pathway">
    <text evidence="1">Glycan metabolism; L-arabinan degradation.</text>
</comment>
<dbReference type="InterPro" id="IPR023296">
    <property type="entry name" value="Glyco_hydro_beta-prop_sf"/>
</dbReference>
<evidence type="ECO:0000313" key="9">
    <source>
        <dbReference type="Proteomes" id="UP001521116"/>
    </source>
</evidence>
<evidence type="ECO:0000256" key="7">
    <source>
        <dbReference type="SAM" id="SignalP"/>
    </source>
</evidence>
<evidence type="ECO:0000256" key="3">
    <source>
        <dbReference type="ARBA" id="ARBA00022801"/>
    </source>
</evidence>
<keyword evidence="7" id="KW-0732">Signal</keyword>
<dbReference type="EMBL" id="JAJVDC020000004">
    <property type="protein sequence ID" value="KAL1637072.1"/>
    <property type="molecule type" value="Genomic_DNA"/>
</dbReference>
<accession>A0ABR3TCE7</accession>
<dbReference type="Proteomes" id="UP001521116">
    <property type="component" value="Unassembled WGS sequence"/>
</dbReference>
<dbReference type="InterPro" id="IPR006710">
    <property type="entry name" value="Glyco_hydro_43"/>
</dbReference>
<evidence type="ECO:0000256" key="6">
    <source>
        <dbReference type="RuleBase" id="RU361187"/>
    </source>
</evidence>
<evidence type="ECO:0000256" key="1">
    <source>
        <dbReference type="ARBA" id="ARBA00004834"/>
    </source>
</evidence>
<keyword evidence="3 6" id="KW-0378">Hydrolase</keyword>
<evidence type="ECO:0000256" key="5">
    <source>
        <dbReference type="ARBA" id="ARBA00042202"/>
    </source>
</evidence>
<evidence type="ECO:0000256" key="2">
    <source>
        <dbReference type="ARBA" id="ARBA00009865"/>
    </source>
</evidence>
<comment type="caution">
    <text evidence="8">The sequence shown here is derived from an EMBL/GenBank/DDBJ whole genome shotgun (WGS) entry which is preliminary data.</text>
</comment>
<sequence length="259" mass="27904">MLKLIFPVCFLLLTAVAQSTYPAPMAPDVSLVGDTYYLYYAVSSWGTQNSRIGLATSSSMDPGKWKDLGSTGVESREGSAYNAIDGNLLQDGGSNYLTFGSFWGGIYQVPMSKPPTTASGTPHNLELNSTGSQASEGPYLFKSGRYYYLFWSSGQCCGYDRNRPAQGEEYKIMVCRSNSATGPFADFNDVPCTQNGGTQVLGSHDNIYGPGGQGVYLDPTHGPVLYYHYVDTAIGFADGDKRLGVNKLDFSSGWPAVIA</sequence>
<gene>
    <name evidence="8" type="ORF">SLS56_000728</name>
</gene>
<keyword evidence="4 6" id="KW-0326">Glycosidase</keyword>
<dbReference type="PANTHER" id="PTHR43301:SF3">
    <property type="entry name" value="ARABINAN ENDO-1,5-ALPHA-L-ARABINOSIDASE A-RELATED"/>
    <property type="match status" value="1"/>
</dbReference>
<name>A0ABR3TCE7_9PEZI</name>
<dbReference type="Pfam" id="PF04616">
    <property type="entry name" value="Glyco_hydro_43"/>
    <property type="match status" value="1"/>
</dbReference>
<dbReference type="SUPFAM" id="SSF75005">
    <property type="entry name" value="Arabinanase/levansucrase/invertase"/>
    <property type="match status" value="1"/>
</dbReference>
<organism evidence="8 9">
    <name type="scientific">Neofusicoccum ribis</name>
    <dbReference type="NCBI Taxonomy" id="45134"/>
    <lineage>
        <taxon>Eukaryota</taxon>
        <taxon>Fungi</taxon>
        <taxon>Dikarya</taxon>
        <taxon>Ascomycota</taxon>
        <taxon>Pezizomycotina</taxon>
        <taxon>Dothideomycetes</taxon>
        <taxon>Dothideomycetes incertae sedis</taxon>
        <taxon>Botryosphaeriales</taxon>
        <taxon>Botryosphaeriaceae</taxon>
        <taxon>Neofusicoccum</taxon>
    </lineage>
</organism>
<feature type="chain" id="PRO_5046381918" description="Endo-1,5-alpha-L-arabinanase A" evidence="7">
    <location>
        <begin position="20"/>
        <end position="259"/>
    </location>
</feature>
<keyword evidence="9" id="KW-1185">Reference proteome</keyword>
<dbReference type="PANTHER" id="PTHR43301">
    <property type="entry name" value="ARABINAN ENDO-1,5-ALPHA-L-ARABINOSIDASE"/>
    <property type="match status" value="1"/>
</dbReference>
<evidence type="ECO:0000256" key="4">
    <source>
        <dbReference type="ARBA" id="ARBA00023295"/>
    </source>
</evidence>
<protein>
    <recommendedName>
        <fullName evidence="5">Endo-1,5-alpha-L-arabinanase A</fullName>
    </recommendedName>
</protein>
<comment type="similarity">
    <text evidence="2 6">Belongs to the glycosyl hydrolase 43 family.</text>
</comment>
<reference evidence="8 9" key="1">
    <citation type="submission" date="2024-02" db="EMBL/GenBank/DDBJ databases">
        <title>De novo assembly and annotation of 12 fungi associated with fruit tree decline syndrome in Ontario, Canada.</title>
        <authorList>
            <person name="Sulman M."/>
            <person name="Ellouze W."/>
            <person name="Ilyukhin E."/>
        </authorList>
    </citation>
    <scope>NUCLEOTIDE SEQUENCE [LARGE SCALE GENOMIC DNA]</scope>
    <source>
        <strain evidence="8 9">M1-105</strain>
    </source>
</reference>
<proteinExistence type="inferred from homology"/>
<feature type="signal peptide" evidence="7">
    <location>
        <begin position="1"/>
        <end position="19"/>
    </location>
</feature>
<dbReference type="Gene3D" id="2.115.10.20">
    <property type="entry name" value="Glycosyl hydrolase domain, family 43"/>
    <property type="match status" value="1"/>
</dbReference>
<evidence type="ECO:0000313" key="8">
    <source>
        <dbReference type="EMBL" id="KAL1637072.1"/>
    </source>
</evidence>